<dbReference type="Pfam" id="PF07589">
    <property type="entry name" value="PEP-CTERM"/>
    <property type="match status" value="1"/>
</dbReference>
<dbReference type="AlphaFoldDB" id="A0A7C2NWD3"/>
<accession>A0A7C2NWD3</accession>
<evidence type="ECO:0000256" key="1">
    <source>
        <dbReference type="SAM" id="Phobius"/>
    </source>
</evidence>
<evidence type="ECO:0000313" key="3">
    <source>
        <dbReference type="EMBL" id="HEN14891.1"/>
    </source>
</evidence>
<dbReference type="NCBIfam" id="NF045504">
    <property type="entry name" value="Xrt_dep_XDD4"/>
    <property type="match status" value="1"/>
</dbReference>
<comment type="caution">
    <text evidence="3">The sequence shown here is derived from an EMBL/GenBank/DDBJ whole genome shotgun (WGS) entry which is preliminary data.</text>
</comment>
<dbReference type="EMBL" id="DSOK01000158">
    <property type="protein sequence ID" value="HEN14891.1"/>
    <property type="molecule type" value="Genomic_DNA"/>
</dbReference>
<name>A0A7C2NWD3_9PLAN</name>
<keyword evidence="1" id="KW-0472">Membrane</keyword>
<feature type="transmembrane region" description="Helical" evidence="1">
    <location>
        <begin position="273"/>
        <end position="290"/>
    </location>
</feature>
<organism evidence="3">
    <name type="scientific">Schlesneria paludicola</name>
    <dbReference type="NCBI Taxonomy" id="360056"/>
    <lineage>
        <taxon>Bacteria</taxon>
        <taxon>Pseudomonadati</taxon>
        <taxon>Planctomycetota</taxon>
        <taxon>Planctomycetia</taxon>
        <taxon>Planctomycetales</taxon>
        <taxon>Planctomycetaceae</taxon>
        <taxon>Schlesneria</taxon>
    </lineage>
</organism>
<gene>
    <name evidence="3" type="ORF">ENQ76_05400</name>
</gene>
<keyword evidence="1" id="KW-0812">Transmembrane</keyword>
<sequence length="296" mass="30255">MPTASQHGSAILAPPVRRSQWPHVAAVVLAMTAVVLATAMPASAALVTIDTFTGTGSNGSHSLSAKAVFQWDNVANQLVITVTNTSTQAFAGSDQMTPTDVLTAFFFDIEPDQQFSEGSPYFAQVGADSTVVLGTNDSYLPAGSNISFSAQPGGWKYAYDPDGLIGAGDNQGFGTVGFGVFGSGLNGGPNGGGGTAHNFGMVGSGYDGTNGNGQLNSSPLVQSSIVFRLTPLRTDAVEIFNVRFQYGSTLTMDPSIIIPGGGGGQGNPVPEPASLALAGFAGIGLALGAFRRRRRA</sequence>
<evidence type="ECO:0000259" key="2">
    <source>
        <dbReference type="Pfam" id="PF07589"/>
    </source>
</evidence>
<dbReference type="InterPro" id="IPR054644">
    <property type="entry name" value="Xrt_dep_XDD4"/>
</dbReference>
<keyword evidence="1" id="KW-1133">Transmembrane helix</keyword>
<dbReference type="NCBIfam" id="TIGR02595">
    <property type="entry name" value="PEP_CTERM"/>
    <property type="match status" value="1"/>
</dbReference>
<proteinExistence type="predicted"/>
<dbReference type="InterPro" id="IPR013424">
    <property type="entry name" value="Ice-binding_C"/>
</dbReference>
<reference evidence="3" key="1">
    <citation type="journal article" date="2020" name="mSystems">
        <title>Genome- and Community-Level Interaction Insights into Carbon Utilization and Element Cycling Functions of Hydrothermarchaeota in Hydrothermal Sediment.</title>
        <authorList>
            <person name="Zhou Z."/>
            <person name="Liu Y."/>
            <person name="Xu W."/>
            <person name="Pan J."/>
            <person name="Luo Z.H."/>
            <person name="Li M."/>
        </authorList>
    </citation>
    <scope>NUCLEOTIDE SEQUENCE [LARGE SCALE GENOMIC DNA]</scope>
    <source>
        <strain evidence="3">SpSt-339</strain>
    </source>
</reference>
<protein>
    <submittedName>
        <fullName evidence="3">PEP-CTERM sorting domain-containing protein</fullName>
    </submittedName>
</protein>
<feature type="domain" description="Ice-binding protein C-terminal" evidence="2">
    <location>
        <begin position="268"/>
        <end position="293"/>
    </location>
</feature>